<evidence type="ECO:0000256" key="1">
    <source>
        <dbReference type="ARBA" id="ARBA00022741"/>
    </source>
</evidence>
<proteinExistence type="predicted"/>
<accession>A0A183TRI0</accession>
<evidence type="ECO:0000256" key="2">
    <source>
        <dbReference type="ARBA" id="ARBA00022840"/>
    </source>
</evidence>
<dbReference type="STRING" id="70667.A0A183TRI0"/>
<dbReference type="Pfam" id="PF07714">
    <property type="entry name" value="PK_Tyr_Ser-Thr"/>
    <property type="match status" value="1"/>
</dbReference>
<dbReference type="InterPro" id="IPR011009">
    <property type="entry name" value="Kinase-like_dom_sf"/>
</dbReference>
<evidence type="ECO:0000313" key="5">
    <source>
        <dbReference type="Proteomes" id="UP000275846"/>
    </source>
</evidence>
<gene>
    <name evidence="4" type="ORF">SSLN_LOCUS19078</name>
</gene>
<evidence type="ECO:0000313" key="6">
    <source>
        <dbReference type="WBParaSite" id="SSLN_0001980201-mRNA-1"/>
    </source>
</evidence>
<dbReference type="EMBL" id="UYSU01046181">
    <property type="protein sequence ID" value="VDM05464.1"/>
    <property type="molecule type" value="Genomic_DNA"/>
</dbReference>
<reference evidence="6" key="1">
    <citation type="submission" date="2016-06" db="UniProtKB">
        <authorList>
            <consortium name="WormBaseParasite"/>
        </authorList>
    </citation>
    <scope>IDENTIFICATION</scope>
</reference>
<sequence>MRESRTRSVLVQPCQRLDFLKEASIMMRLSHENIITIYGVCENKRLMMILELAELGSLLDFMLDYPERCQIPELYNWAMQVCLALPPSHLFVYRGRLESSGRSR</sequence>
<keyword evidence="1" id="KW-0547">Nucleotide-binding</keyword>
<protein>
    <submittedName>
        <fullName evidence="6">Protein kinase domain-containing protein</fullName>
    </submittedName>
</protein>
<feature type="domain" description="Protein kinase" evidence="3">
    <location>
        <begin position="1"/>
        <end position="104"/>
    </location>
</feature>
<dbReference type="InterPro" id="IPR001245">
    <property type="entry name" value="Ser-Thr/Tyr_kinase_cat_dom"/>
</dbReference>
<dbReference type="Proteomes" id="UP000275846">
    <property type="component" value="Unassembled WGS sequence"/>
</dbReference>
<keyword evidence="5" id="KW-1185">Reference proteome</keyword>
<dbReference type="PROSITE" id="PS50011">
    <property type="entry name" value="PROTEIN_KINASE_DOM"/>
    <property type="match status" value="1"/>
</dbReference>
<name>A0A183TRI0_SCHSO</name>
<dbReference type="InterPro" id="IPR050198">
    <property type="entry name" value="Non-receptor_tyrosine_kinases"/>
</dbReference>
<reference evidence="4 5" key="2">
    <citation type="submission" date="2018-11" db="EMBL/GenBank/DDBJ databases">
        <authorList>
            <consortium name="Pathogen Informatics"/>
        </authorList>
    </citation>
    <scope>NUCLEOTIDE SEQUENCE [LARGE SCALE GENOMIC DNA]</scope>
    <source>
        <strain evidence="4 5">NST_G2</strain>
    </source>
</reference>
<organism evidence="6">
    <name type="scientific">Schistocephalus solidus</name>
    <name type="common">Tapeworm</name>
    <dbReference type="NCBI Taxonomy" id="70667"/>
    <lineage>
        <taxon>Eukaryota</taxon>
        <taxon>Metazoa</taxon>
        <taxon>Spiralia</taxon>
        <taxon>Lophotrochozoa</taxon>
        <taxon>Platyhelminthes</taxon>
        <taxon>Cestoda</taxon>
        <taxon>Eucestoda</taxon>
        <taxon>Diphyllobothriidea</taxon>
        <taxon>Diphyllobothriidae</taxon>
        <taxon>Schistocephalus</taxon>
    </lineage>
</organism>
<dbReference type="Gene3D" id="1.10.510.10">
    <property type="entry name" value="Transferase(Phosphotransferase) domain 1"/>
    <property type="match status" value="1"/>
</dbReference>
<dbReference type="AlphaFoldDB" id="A0A183TRI0"/>
<dbReference type="InterPro" id="IPR000719">
    <property type="entry name" value="Prot_kinase_dom"/>
</dbReference>
<evidence type="ECO:0000313" key="4">
    <source>
        <dbReference type="EMBL" id="VDM05464.1"/>
    </source>
</evidence>
<dbReference type="GO" id="GO:0004672">
    <property type="term" value="F:protein kinase activity"/>
    <property type="evidence" value="ECO:0007669"/>
    <property type="project" value="InterPro"/>
</dbReference>
<dbReference type="PANTHER" id="PTHR24418">
    <property type="entry name" value="TYROSINE-PROTEIN KINASE"/>
    <property type="match status" value="1"/>
</dbReference>
<keyword evidence="2" id="KW-0067">ATP-binding</keyword>
<dbReference type="SUPFAM" id="SSF56112">
    <property type="entry name" value="Protein kinase-like (PK-like)"/>
    <property type="match status" value="1"/>
</dbReference>
<evidence type="ECO:0000259" key="3">
    <source>
        <dbReference type="PROSITE" id="PS50011"/>
    </source>
</evidence>
<dbReference type="GO" id="GO:0005524">
    <property type="term" value="F:ATP binding"/>
    <property type="evidence" value="ECO:0007669"/>
    <property type="project" value="UniProtKB-KW"/>
</dbReference>
<dbReference type="WBParaSite" id="SSLN_0001980201-mRNA-1">
    <property type="protein sequence ID" value="SSLN_0001980201-mRNA-1"/>
    <property type="gene ID" value="SSLN_0001980201"/>
</dbReference>
<dbReference type="OrthoDB" id="67310at2759"/>